<reference evidence="2" key="2">
    <citation type="submission" date="2021-04" db="EMBL/GenBank/DDBJ databases">
        <authorList>
            <person name="Gilroy R."/>
        </authorList>
    </citation>
    <scope>NUCLEOTIDE SEQUENCE</scope>
    <source>
        <strain evidence="2">B5_2728</strain>
    </source>
</reference>
<dbReference type="InterPro" id="IPR027417">
    <property type="entry name" value="P-loop_NTPase"/>
</dbReference>
<dbReference type="SUPFAM" id="SSF52540">
    <property type="entry name" value="P-loop containing nucleoside triphosphate hydrolases"/>
    <property type="match status" value="1"/>
</dbReference>
<reference evidence="2" key="1">
    <citation type="journal article" date="2021" name="PeerJ">
        <title>Extensive microbial diversity within the chicken gut microbiome revealed by metagenomics and culture.</title>
        <authorList>
            <person name="Gilroy R."/>
            <person name="Ravi A."/>
            <person name="Getino M."/>
            <person name="Pursley I."/>
            <person name="Horton D.L."/>
            <person name="Alikhan N.F."/>
            <person name="Baker D."/>
            <person name="Gharbi K."/>
            <person name="Hall N."/>
            <person name="Watson M."/>
            <person name="Adriaenssens E.M."/>
            <person name="Foster-Nyarko E."/>
            <person name="Jarju S."/>
            <person name="Secka A."/>
            <person name="Antonio M."/>
            <person name="Oren A."/>
            <person name="Chaudhuri R.R."/>
            <person name="La Ragione R."/>
            <person name="Hildebrand F."/>
            <person name="Pallen M.J."/>
        </authorList>
    </citation>
    <scope>NUCLEOTIDE SEQUENCE</scope>
    <source>
        <strain evidence="2">B5_2728</strain>
    </source>
</reference>
<dbReference type="Proteomes" id="UP000713596">
    <property type="component" value="Unassembled WGS sequence"/>
</dbReference>
<feature type="domain" description="Putative endonuclease Z1" evidence="1">
    <location>
        <begin position="413"/>
        <end position="646"/>
    </location>
</feature>
<name>A0A948WS11_9FIRM</name>
<evidence type="ECO:0000313" key="2">
    <source>
        <dbReference type="EMBL" id="MBU3806620.1"/>
    </source>
</evidence>
<dbReference type="AlphaFoldDB" id="A0A948WS11"/>
<sequence>MSNPNIAMLENVISAAVSTQYKEVPPTEEEFINLAQTMRSNMSAFAVTDDEFADILVRLRASIVIQMDVGVFINDRNTPHKSWLPARRADLDFFFWNRYKKYLEEIKHWNPRVTATLDKVSDEIVDLLGDPESSEPFQRRGLVLGDVQSGKTANYTAISNKAADTGYRIIIVLAGMMENLRQQTQSRLDAEFSGRKSEYYLDPKAEQEIKNLPVGVGRYGVQKRIAAFTSVSKDFDINVLKSNDLNLQSVSDPVVLVVKKNKRILNNLIKWLSKSRDDTTGKIMLPMLLIDDEADNASVNTRSEDDSPAAINACIRKLLHEFYQASYLGITATPFANIFINPETEDEMIGDDLFPRDFIYSLAPPTNYIGADKIFGDEPSFSDALIPLRRDEMDLFFPFTHKKDLVVDALPPSLYEAMAYFLLFNAIRDLRGDYTEHRSMMIHVSRFTDVQNRIAEAVNEWLVQMKSDVQNYAALPSAQREKISNLRYLRKVWDKHKLEAISAVSWDEICTKYLNRAVAPIAVRAVNQKTGATSLDYFNHKDDGLRAIAIGGNSLSRGLTLEGLGVSYFYRRSQMYDTLLQMGRWFGYRPNYDDLFRIWMSEEAIDWYGYITRAANELKDEIAKMKLANQTPMEFGLKVRQDPNSLIATARNKMRSATQVSRPVTVSGKLLETPRLKANLDILKSNETVFKEFVDHLAEAGTRDVKEKPYYWRGVPKEMIVQLLLAFETHPWHLAFQGRALAEYIDEKMGNETWDVALVTDGEGSAYDAGLKYGGEVLPIKATERRTVIADDKMIRISGTKVKVGSGGCTRVGLSEEEIEEAKRRFREQNGDKHMSDSAYLIKERSPLLMLHIIETRLDEKESTNKNVPPYLFALGVGFPDTGTGVRTANYIVNMVELRNWMDPDEEEDE</sequence>
<evidence type="ECO:0000259" key="1">
    <source>
        <dbReference type="Pfam" id="PF10593"/>
    </source>
</evidence>
<dbReference type="InterPro" id="IPR018310">
    <property type="entry name" value="Put_endonuclease_Z1-dom"/>
</dbReference>
<evidence type="ECO:0000313" key="3">
    <source>
        <dbReference type="Proteomes" id="UP000713596"/>
    </source>
</evidence>
<proteinExistence type="predicted"/>
<dbReference type="EMBL" id="JAHLFP010000060">
    <property type="protein sequence ID" value="MBU3806620.1"/>
    <property type="molecule type" value="Genomic_DNA"/>
</dbReference>
<organism evidence="2 3">
    <name type="scientific">Candidatus Allofournierella pullistercoris</name>
    <dbReference type="NCBI Taxonomy" id="2838597"/>
    <lineage>
        <taxon>Bacteria</taxon>
        <taxon>Bacillati</taxon>
        <taxon>Bacillota</taxon>
        <taxon>Clostridia</taxon>
        <taxon>Eubacteriales</taxon>
        <taxon>Oscillospiraceae</taxon>
        <taxon>Allofournierella</taxon>
    </lineage>
</organism>
<protein>
    <submittedName>
        <fullName evidence="2">Z1 domain-containing protein</fullName>
    </submittedName>
</protein>
<accession>A0A948WS11</accession>
<dbReference type="Pfam" id="PF10593">
    <property type="entry name" value="Z1"/>
    <property type="match status" value="1"/>
</dbReference>
<comment type="caution">
    <text evidence="2">The sequence shown here is derived from an EMBL/GenBank/DDBJ whole genome shotgun (WGS) entry which is preliminary data.</text>
</comment>
<gene>
    <name evidence="2" type="ORF">H9882_06995</name>
</gene>